<name>A0A1X7VNF3_AMPQE</name>
<feature type="transmembrane region" description="Helical" evidence="2">
    <location>
        <begin position="331"/>
        <end position="350"/>
    </location>
</feature>
<dbReference type="InParanoid" id="A0A1X7VNF3"/>
<protein>
    <submittedName>
        <fullName evidence="3">Uncharacterized protein</fullName>
    </submittedName>
</protein>
<proteinExistence type="predicted"/>
<feature type="compositionally biased region" description="Acidic residues" evidence="1">
    <location>
        <begin position="464"/>
        <end position="474"/>
    </location>
</feature>
<accession>A0A1X7VNF3</accession>
<feature type="compositionally biased region" description="Low complexity" evidence="1">
    <location>
        <begin position="484"/>
        <end position="505"/>
    </location>
</feature>
<feature type="transmembrane region" description="Helical" evidence="2">
    <location>
        <begin position="356"/>
        <end position="383"/>
    </location>
</feature>
<dbReference type="EnsemblMetazoa" id="Aqu2.1.41414_001">
    <property type="protein sequence ID" value="Aqu2.1.41414_001"/>
    <property type="gene ID" value="Aqu2.1.41414"/>
</dbReference>
<dbReference type="AlphaFoldDB" id="A0A1X7VNF3"/>
<keyword evidence="2" id="KW-0812">Transmembrane</keyword>
<feature type="transmembrane region" description="Helical" evidence="2">
    <location>
        <begin position="50"/>
        <end position="75"/>
    </location>
</feature>
<sequence>MQEIANNYCSLFILLGSSYYATSLKASPSSLPPPFLPTSPFPETIDPVIATTLTAGLAFLILLVFVIIMLILLSVGYWRRYNKRRDEEEPYYIPSLDLKSDYTFIELGASTLSIVTVIQDLQPPPPAAREKVPLLNIVPAQKNINDPQLQDTGIFDISLSCYNSTIHWNKNEDSTNYDLNLHETCYNVTTGEMLPDYPNCLIQGKRSSGNKSIRHIGEFDDVVCSYGGCIAYAYWYCHKNIPHIGNCTSPTQITHTLEQASSSSLSYSSSAPVSLLPTISPLPSSLQDIASFSSTYIVSSSSFDDSKMMSSFSKTSETSGTRESYNVSTSFMSLFPSMSSPIVPSITTLANGSLDLIYVLVSSVVTMLLCVCGLFVILLLLLIAKKKQKSRSKLTTDLILMDGPRIELFFEDLKGFSLQSGSMETVYTPLEGGYYSTRGHIDTRDKESVVTAASNENLHKNENEEIESTEEDGNELGGTRDENTVVSSEDSNESSFVSSGSSGFGNDDPGHLQFHGLTQLTNGYVESNGSVVESSGQSHEYVQLNNGHMVETTNRPTEASNGYIQTNNGSVESHEYIKEESSEESYGYVQVNTGDMDMNGDPETNGSILSNGYIQTNEDIEMMKFNGYMQSKSFITSDIKFENDYIPNNVM</sequence>
<reference evidence="3" key="1">
    <citation type="submission" date="2017-05" db="UniProtKB">
        <authorList>
            <consortium name="EnsemblMetazoa"/>
        </authorList>
    </citation>
    <scope>IDENTIFICATION</scope>
</reference>
<organism evidence="3">
    <name type="scientific">Amphimedon queenslandica</name>
    <name type="common">Sponge</name>
    <dbReference type="NCBI Taxonomy" id="400682"/>
    <lineage>
        <taxon>Eukaryota</taxon>
        <taxon>Metazoa</taxon>
        <taxon>Porifera</taxon>
        <taxon>Demospongiae</taxon>
        <taxon>Heteroscleromorpha</taxon>
        <taxon>Haplosclerida</taxon>
        <taxon>Niphatidae</taxon>
        <taxon>Amphimedon</taxon>
    </lineage>
</organism>
<feature type="region of interest" description="Disordered" evidence="1">
    <location>
        <begin position="455"/>
        <end position="505"/>
    </location>
</feature>
<keyword evidence="2" id="KW-1133">Transmembrane helix</keyword>
<keyword evidence="2" id="KW-0472">Membrane</keyword>
<evidence type="ECO:0000256" key="2">
    <source>
        <dbReference type="SAM" id="Phobius"/>
    </source>
</evidence>
<evidence type="ECO:0000256" key="1">
    <source>
        <dbReference type="SAM" id="MobiDB-lite"/>
    </source>
</evidence>
<evidence type="ECO:0000313" key="3">
    <source>
        <dbReference type="EnsemblMetazoa" id="Aqu2.1.41414_001"/>
    </source>
</evidence>